<dbReference type="PANTHER" id="PTHR30349:SF41">
    <property type="entry name" value="INTEGRASE_RECOMBINASE PROTEIN MJ0367-RELATED"/>
    <property type="match status" value="1"/>
</dbReference>
<dbReference type="InterPro" id="IPR010998">
    <property type="entry name" value="Integrase_recombinase_N"/>
</dbReference>
<dbReference type="PANTHER" id="PTHR30349">
    <property type="entry name" value="PHAGE INTEGRASE-RELATED"/>
    <property type="match status" value="1"/>
</dbReference>
<dbReference type="Gene3D" id="1.10.443.10">
    <property type="entry name" value="Intergrase catalytic core"/>
    <property type="match status" value="1"/>
</dbReference>
<accession>A0A411HFV1</accession>
<dbReference type="Proteomes" id="UP000291562">
    <property type="component" value="Chromosome"/>
</dbReference>
<dbReference type="GO" id="GO:0003677">
    <property type="term" value="F:DNA binding"/>
    <property type="evidence" value="ECO:0007669"/>
    <property type="project" value="UniProtKB-KW"/>
</dbReference>
<dbReference type="InterPro" id="IPR011010">
    <property type="entry name" value="DNA_brk_join_enz"/>
</dbReference>
<comment type="similarity">
    <text evidence="1">Belongs to the 'phage' integrase family.</text>
</comment>
<evidence type="ECO:0000256" key="1">
    <source>
        <dbReference type="ARBA" id="ARBA00008857"/>
    </source>
</evidence>
<protein>
    <submittedName>
        <fullName evidence="6">Site-specific integrase</fullName>
    </submittedName>
</protein>
<feature type="domain" description="DUF6538" evidence="5">
    <location>
        <begin position="2"/>
        <end position="45"/>
    </location>
</feature>
<evidence type="ECO:0000256" key="4">
    <source>
        <dbReference type="ARBA" id="ARBA00023172"/>
    </source>
</evidence>
<gene>
    <name evidence="6" type="ORF">ELE36_02505</name>
</gene>
<keyword evidence="4" id="KW-0233">DNA recombination</keyword>
<organism evidence="6 7">
    <name type="scientific">Pseudolysobacter antarcticus</name>
    <dbReference type="NCBI Taxonomy" id="2511995"/>
    <lineage>
        <taxon>Bacteria</taxon>
        <taxon>Pseudomonadati</taxon>
        <taxon>Pseudomonadota</taxon>
        <taxon>Gammaproteobacteria</taxon>
        <taxon>Lysobacterales</taxon>
        <taxon>Rhodanobacteraceae</taxon>
        <taxon>Pseudolysobacter</taxon>
    </lineage>
</organism>
<keyword evidence="3" id="KW-0238">DNA-binding</keyword>
<proteinExistence type="inferred from homology"/>
<keyword evidence="7" id="KW-1185">Reference proteome</keyword>
<dbReference type="InterPro" id="IPR046668">
    <property type="entry name" value="DUF6538"/>
</dbReference>
<dbReference type="InterPro" id="IPR013762">
    <property type="entry name" value="Integrase-like_cat_sf"/>
</dbReference>
<evidence type="ECO:0000313" key="6">
    <source>
        <dbReference type="EMBL" id="QBB69334.1"/>
    </source>
</evidence>
<keyword evidence="2" id="KW-0229">DNA integration</keyword>
<dbReference type="SUPFAM" id="SSF56349">
    <property type="entry name" value="DNA breaking-rejoining enzymes"/>
    <property type="match status" value="1"/>
</dbReference>
<evidence type="ECO:0000313" key="7">
    <source>
        <dbReference type="Proteomes" id="UP000291562"/>
    </source>
</evidence>
<dbReference type="GO" id="GO:0015074">
    <property type="term" value="P:DNA integration"/>
    <property type="evidence" value="ECO:0007669"/>
    <property type="project" value="UniProtKB-KW"/>
</dbReference>
<dbReference type="Pfam" id="PF20172">
    <property type="entry name" value="DUF6538"/>
    <property type="match status" value="1"/>
</dbReference>
<evidence type="ECO:0000259" key="5">
    <source>
        <dbReference type="Pfam" id="PF20172"/>
    </source>
</evidence>
<reference evidence="6 7" key="1">
    <citation type="submission" date="2019-01" db="EMBL/GenBank/DDBJ databases">
        <title>Pseudolysobacter antarctica gen. nov., sp. nov., isolated from Fildes Peninsula, Antarctica.</title>
        <authorList>
            <person name="Wei Z."/>
            <person name="Peng F."/>
        </authorList>
    </citation>
    <scope>NUCLEOTIDE SEQUENCE [LARGE SCALE GENOMIC DNA]</scope>
    <source>
        <strain evidence="6 7">AQ6-296</strain>
    </source>
</reference>
<dbReference type="GO" id="GO:0006310">
    <property type="term" value="P:DNA recombination"/>
    <property type="evidence" value="ECO:0007669"/>
    <property type="project" value="UniProtKB-KW"/>
</dbReference>
<dbReference type="InterPro" id="IPR050090">
    <property type="entry name" value="Tyrosine_recombinase_XerCD"/>
</dbReference>
<dbReference type="CDD" id="cd01184">
    <property type="entry name" value="INT_C_like_1"/>
    <property type="match status" value="1"/>
</dbReference>
<sequence length="461" mass="51092">MKVPVGFQALFGLRVIKRSLRTRDPKQAQLYSYDLSLRYADAFAAGSSAAGKESAMKKPPPPIDDIIRSFNCGDAKRFDVTFDPVTRNVTSLRTDGTPADNVAAHAFVKTVLAHSVPASVAEVKKPSINLTAAMLTYSMTESKSLRPNTWKQRRRANDSFLKVIGGATPVRDITRPMAAAWAQGLIANGMTKRTAGNQVSHVAQVFGMLISSGEIDAPNPVKGVLVLSKKEKAARKKEGYQWEPFEIEDLRRIYAPANLAKTRTEHVRWGALIGLYTGARVGEVAQLFLRDFVIRDEVPCVLFQVASDGQTQKTEASERLVPLHPDILRLGLWERVTRLRAAGRDRLFPDMRIDSEAGTGNAISKGFGYYLGTLGIKPRRKNGTVGFHSLRKNVIQQLQGSMLPAERRRAFVGHEQGDADVHEKDYMRAWSAGELASLFPGLRWGEWLDFEGLRDLLAFKS</sequence>
<name>A0A411HFV1_9GAMM</name>
<evidence type="ECO:0000256" key="3">
    <source>
        <dbReference type="ARBA" id="ARBA00023125"/>
    </source>
</evidence>
<dbReference type="Gene3D" id="1.10.150.130">
    <property type="match status" value="1"/>
</dbReference>
<dbReference type="KEGG" id="xbc:ELE36_02505"/>
<dbReference type="AlphaFoldDB" id="A0A411HFV1"/>
<evidence type="ECO:0000256" key="2">
    <source>
        <dbReference type="ARBA" id="ARBA00022908"/>
    </source>
</evidence>
<dbReference type="EMBL" id="CP035704">
    <property type="protein sequence ID" value="QBB69334.1"/>
    <property type="molecule type" value="Genomic_DNA"/>
</dbReference>